<accession>A0A9P4TFY0</accession>
<dbReference type="InterPro" id="IPR036188">
    <property type="entry name" value="FAD/NAD-bd_sf"/>
</dbReference>
<dbReference type="Gene3D" id="3.50.50.60">
    <property type="entry name" value="FAD/NAD(P)-binding domain"/>
    <property type="match status" value="2"/>
</dbReference>
<dbReference type="OrthoDB" id="2915840at2759"/>
<evidence type="ECO:0000256" key="1">
    <source>
        <dbReference type="ARBA" id="ARBA00022630"/>
    </source>
</evidence>
<evidence type="ECO:0000313" key="4">
    <source>
        <dbReference type="EMBL" id="KAF3005049.1"/>
    </source>
</evidence>
<dbReference type="InterPro" id="IPR050346">
    <property type="entry name" value="FMO-like"/>
</dbReference>
<evidence type="ECO:0000313" key="5">
    <source>
        <dbReference type="Proteomes" id="UP000801428"/>
    </source>
</evidence>
<keyword evidence="3" id="KW-0560">Oxidoreductase</keyword>
<evidence type="ECO:0000256" key="2">
    <source>
        <dbReference type="ARBA" id="ARBA00022827"/>
    </source>
</evidence>
<evidence type="ECO:0000256" key="3">
    <source>
        <dbReference type="ARBA" id="ARBA00023002"/>
    </source>
</evidence>
<dbReference type="PANTHER" id="PTHR23023">
    <property type="entry name" value="DIMETHYLANILINE MONOOXYGENASE"/>
    <property type="match status" value="1"/>
</dbReference>
<organism evidence="4 5">
    <name type="scientific">Curvularia kusanoi</name>
    <name type="common">Cochliobolus kusanoi</name>
    <dbReference type="NCBI Taxonomy" id="90978"/>
    <lineage>
        <taxon>Eukaryota</taxon>
        <taxon>Fungi</taxon>
        <taxon>Dikarya</taxon>
        <taxon>Ascomycota</taxon>
        <taxon>Pezizomycotina</taxon>
        <taxon>Dothideomycetes</taxon>
        <taxon>Pleosporomycetidae</taxon>
        <taxon>Pleosporales</taxon>
        <taxon>Pleosporineae</taxon>
        <taxon>Pleosporaceae</taxon>
        <taxon>Curvularia</taxon>
    </lineage>
</organism>
<protein>
    <submittedName>
        <fullName evidence="4">Uncharacterized protein</fullName>
    </submittedName>
</protein>
<name>A0A9P4TFY0_CURKU</name>
<reference evidence="4" key="1">
    <citation type="submission" date="2019-04" db="EMBL/GenBank/DDBJ databases">
        <title>Sequencing of skin fungus with MAO and IRED activity.</title>
        <authorList>
            <person name="Marsaioli A.J."/>
            <person name="Bonatto J.M.C."/>
            <person name="Reis Junior O."/>
        </authorList>
    </citation>
    <scope>NUCLEOTIDE SEQUENCE</scope>
    <source>
        <strain evidence="4">30M1</strain>
    </source>
</reference>
<gene>
    <name evidence="4" type="ORF">E8E13_009345</name>
</gene>
<comment type="caution">
    <text evidence="4">The sequence shown here is derived from an EMBL/GenBank/DDBJ whole genome shotgun (WGS) entry which is preliminary data.</text>
</comment>
<dbReference type="FunFam" id="3.50.50.60:FF:000258">
    <property type="entry name" value="Flavin-binding monooxygenase-like protein (AFU_orthologue AFUA_6G01900)"/>
    <property type="match status" value="1"/>
</dbReference>
<dbReference type="EMBL" id="SWKU01000007">
    <property type="protein sequence ID" value="KAF3005049.1"/>
    <property type="molecule type" value="Genomic_DNA"/>
</dbReference>
<dbReference type="Pfam" id="PF13738">
    <property type="entry name" value="Pyr_redox_3"/>
    <property type="match status" value="1"/>
</dbReference>
<dbReference type="AlphaFoldDB" id="A0A9P4TFY0"/>
<sequence>MEEADLIVIGTGWYGLAAAKAYIELHPDEEIIVLDSAASIGGVWSNERLYPGLKSNNMLGTYEFSDFPMDTVTFGVEPGEHIPGAVLHQYLTSFAKKFGIFSRTRFNTRVESAEENLKTGNWTLNTRNTLTGEDLVLHTKKLIVATGLTSEPYVPTFVGETDFNAPIFHSKDFRERADTLETTRNVAVLGGAKSMWDAAYAYASAGVSVDMIIRESGRGPVWMAPPYVTPLRKWLEKLVHTRFLTWLSPCIWGDEDGYGAVRRFLHGTWLGRKIVDTFWGILGSDAIDLMEFSKHPETKKLTPWHSAFWIGSGLSIRNFPTDFFDYIRNGQVRVHIADVTHLADKTVHLSSGETIKADALFCATGWKSRPPMTFLPTGRLSELGVPYYTAKPDPLVLEADSLILNQFPRLQNQPNVPKSLRNETKDVDAPNQPFQLYRFIAPPATMGKRNIAFAGMVSTISTSICAQAQALWISAYFDAKLDRLPTAEQARWITTLHARFGRWRYPCGYGARLPDFVFDAVPYLDMLLKDVGLQSHRKSGRIAEWTDPYGPEDYKGLTKEWVQKHGLDHGVSE</sequence>
<proteinExistence type="predicted"/>
<keyword evidence="1" id="KW-0285">Flavoprotein</keyword>
<dbReference type="Proteomes" id="UP000801428">
    <property type="component" value="Unassembled WGS sequence"/>
</dbReference>
<dbReference type="SUPFAM" id="SSF51905">
    <property type="entry name" value="FAD/NAD(P)-binding domain"/>
    <property type="match status" value="2"/>
</dbReference>
<keyword evidence="2" id="KW-0274">FAD</keyword>
<keyword evidence="5" id="KW-1185">Reference proteome</keyword>
<dbReference type="GO" id="GO:0016491">
    <property type="term" value="F:oxidoreductase activity"/>
    <property type="evidence" value="ECO:0007669"/>
    <property type="project" value="UniProtKB-KW"/>
</dbReference>